<evidence type="ECO:0000259" key="1">
    <source>
        <dbReference type="Pfam" id="PF06094"/>
    </source>
</evidence>
<dbReference type="EMBL" id="PYNS01000002">
    <property type="protein sequence ID" value="PSV12841.1"/>
    <property type="molecule type" value="Genomic_DNA"/>
</dbReference>
<organism evidence="2 3">
    <name type="scientific">Photobacterium leiognathi subsp. mandapamensis</name>
    <name type="common">Photobacterium mandapamensis</name>
    <dbReference type="NCBI Taxonomy" id="48408"/>
    <lineage>
        <taxon>Bacteria</taxon>
        <taxon>Pseudomonadati</taxon>
        <taxon>Pseudomonadota</taxon>
        <taxon>Gammaproteobacteria</taxon>
        <taxon>Vibrionales</taxon>
        <taxon>Vibrionaceae</taxon>
        <taxon>Photobacterium</taxon>
    </lineage>
</organism>
<sequence length="195" mass="21901">MYIFGYGSLINKYSRNRTGNTGKSYPVLVNGLQRAWGNVDGSYPIAPLVVKPGKGVCNGVLIEVDEQGLRDFDQREHGYQRIQISAEQIELLENTDLTITEPVWVYINTRALSPCEQYPITQTYVDTVIAGCLSVSYQFAEMFVATTSGWHHPYCNDRHKPKYGNLAGVDDNARELIDLLIEEVMANSLAVTNYK</sequence>
<reference evidence="2 3" key="1">
    <citation type="submission" date="2018-03" db="EMBL/GenBank/DDBJ databases">
        <title>Whole genome sequencing of Histamine producing bacteria.</title>
        <authorList>
            <person name="Butler K."/>
        </authorList>
    </citation>
    <scope>NUCLEOTIDE SEQUENCE [LARGE SCALE GENOMIC DNA]</scope>
    <source>
        <strain evidence="2 3">Res.4.1</strain>
    </source>
</reference>
<dbReference type="InterPro" id="IPR013024">
    <property type="entry name" value="GGCT-like"/>
</dbReference>
<evidence type="ECO:0000313" key="3">
    <source>
        <dbReference type="Proteomes" id="UP000240530"/>
    </source>
</evidence>
<dbReference type="GO" id="GO:0016740">
    <property type="term" value="F:transferase activity"/>
    <property type="evidence" value="ECO:0007669"/>
    <property type="project" value="UniProtKB-KW"/>
</dbReference>
<comment type="caution">
    <text evidence="2">The sequence shown here is derived from an EMBL/GenBank/DDBJ whole genome shotgun (WGS) entry which is preliminary data.</text>
</comment>
<dbReference type="CDD" id="cd06661">
    <property type="entry name" value="GGCT_like"/>
    <property type="match status" value="1"/>
</dbReference>
<dbReference type="Gene3D" id="3.10.490.10">
    <property type="entry name" value="Gamma-glutamyl cyclotransferase-like"/>
    <property type="match status" value="1"/>
</dbReference>
<dbReference type="RefSeq" id="WP_045065843.1">
    <property type="nucleotide sequence ID" value="NZ_CP131578.1"/>
</dbReference>
<evidence type="ECO:0000313" key="2">
    <source>
        <dbReference type="EMBL" id="PSV12841.1"/>
    </source>
</evidence>
<accession>A0A2T3KYF7</accession>
<protein>
    <submittedName>
        <fullName evidence="2">Gamma-glutamylcyclotransferase</fullName>
    </submittedName>
</protein>
<name>A0A2T3KYF7_PHOLD</name>
<dbReference type="InterPro" id="IPR036568">
    <property type="entry name" value="GGCT-like_sf"/>
</dbReference>
<dbReference type="Proteomes" id="UP000240530">
    <property type="component" value="Unassembled WGS sequence"/>
</dbReference>
<dbReference type="SUPFAM" id="SSF110857">
    <property type="entry name" value="Gamma-glutamyl cyclotransferase-like"/>
    <property type="match status" value="1"/>
</dbReference>
<dbReference type="Pfam" id="PF06094">
    <property type="entry name" value="GGACT"/>
    <property type="match status" value="1"/>
</dbReference>
<dbReference type="InterPro" id="IPR009288">
    <property type="entry name" value="AIG2-like_dom"/>
</dbReference>
<feature type="domain" description="Gamma-glutamylcyclotransferase AIG2-like" evidence="1">
    <location>
        <begin position="3"/>
        <end position="108"/>
    </location>
</feature>
<dbReference type="AlphaFoldDB" id="A0A2T3KYF7"/>
<proteinExistence type="predicted"/>
<gene>
    <name evidence="2" type="ORF">C0W93_03760</name>
</gene>
<keyword evidence="2" id="KW-0808">Transferase</keyword>